<evidence type="ECO:0000259" key="2">
    <source>
        <dbReference type="Pfam" id="PF13439"/>
    </source>
</evidence>
<dbReference type="Pfam" id="PF13439">
    <property type="entry name" value="Glyco_transf_4"/>
    <property type="match status" value="1"/>
</dbReference>
<sequence>MLLHVVGGLLMLSVRTTTFTLRPSKLPTTACRATSDTDTPQRKVALLVEPTPFTHVSGYANRFQEMLKHLERRGDVVAVATPDDVPEAPASFGKFAVTTLGGFRFRPWYPEICLSLDLDGAALQMIRDLDPDVVHASSPGFLAVAATRYARAERKPLLLSYHTHIPVYVRKYASWVPFIEKTTWALLRAVHNRADLTIATSPQIRDELLANGIERVGVWNKGIDTDRFHPKFRSDAARARMTSGHPGDKLAVYVGRLGVEKRIDELRGVLEAIPELRLALVGAGPAEPGLRETFADVADRVVFTGLLRGDELSAAFASADVFLMPSDSETLGFVVLESMASGVPVVGCRAGGIPNLIDDGATGRLHAVGDVAEIAELTRGLLDDAPKRDAMGAAARAEAERWDWASSGETLRADSYGAAIRNFAERGGYRAR</sequence>
<feature type="chain" id="PRO_5046734097" evidence="1">
    <location>
        <begin position="19"/>
        <end position="432"/>
    </location>
</feature>
<keyword evidence="3" id="KW-0328">Glycosyltransferase</keyword>
<dbReference type="InterPro" id="IPR050194">
    <property type="entry name" value="Glycosyltransferase_grp1"/>
</dbReference>
<organism evidence="3 4">
    <name type="scientific">Aureococcus anophagefferens</name>
    <name type="common">Harmful bloom alga</name>
    <dbReference type="NCBI Taxonomy" id="44056"/>
    <lineage>
        <taxon>Eukaryota</taxon>
        <taxon>Sar</taxon>
        <taxon>Stramenopiles</taxon>
        <taxon>Ochrophyta</taxon>
        <taxon>Pelagophyceae</taxon>
        <taxon>Pelagomonadales</taxon>
        <taxon>Pelagomonadaceae</taxon>
        <taxon>Aureococcus</taxon>
    </lineage>
</organism>
<proteinExistence type="predicted"/>
<gene>
    <name evidence="3" type="primary">SQD2</name>
    <name evidence="3" type="ORF">SO694_00155014</name>
</gene>
<evidence type="ECO:0000256" key="1">
    <source>
        <dbReference type="SAM" id="SignalP"/>
    </source>
</evidence>
<dbReference type="InterPro" id="IPR028098">
    <property type="entry name" value="Glyco_trans_4-like_N"/>
</dbReference>
<name>A0ABR1G0T1_AURAN</name>
<dbReference type="SUPFAM" id="SSF53756">
    <property type="entry name" value="UDP-Glycosyltransferase/glycogen phosphorylase"/>
    <property type="match status" value="1"/>
</dbReference>
<dbReference type="Gene3D" id="3.40.50.2000">
    <property type="entry name" value="Glycogen Phosphorylase B"/>
    <property type="match status" value="2"/>
</dbReference>
<dbReference type="EMBL" id="JBBJCI010000147">
    <property type="protein sequence ID" value="KAK7242120.1"/>
    <property type="molecule type" value="Genomic_DNA"/>
</dbReference>
<dbReference type="CDD" id="cd03814">
    <property type="entry name" value="GT4-like"/>
    <property type="match status" value="1"/>
</dbReference>
<accession>A0ABR1G0T1</accession>
<dbReference type="GO" id="GO:0016757">
    <property type="term" value="F:glycosyltransferase activity"/>
    <property type="evidence" value="ECO:0007669"/>
    <property type="project" value="UniProtKB-KW"/>
</dbReference>
<keyword evidence="1" id="KW-0732">Signal</keyword>
<evidence type="ECO:0000313" key="3">
    <source>
        <dbReference type="EMBL" id="KAK7242120.1"/>
    </source>
</evidence>
<comment type="caution">
    <text evidence="3">The sequence shown here is derived from an EMBL/GenBank/DDBJ whole genome shotgun (WGS) entry which is preliminary data.</text>
</comment>
<protein>
    <submittedName>
        <fullName evidence="3">Phosphatidylinositol N-acetylglucosaminyltransferase</fullName>
    </submittedName>
</protein>
<dbReference type="PANTHER" id="PTHR45947:SF3">
    <property type="entry name" value="SULFOQUINOVOSYL TRANSFERASE SQD2"/>
    <property type="match status" value="1"/>
</dbReference>
<evidence type="ECO:0000313" key="4">
    <source>
        <dbReference type="Proteomes" id="UP001363151"/>
    </source>
</evidence>
<feature type="domain" description="Glycosyltransferase subfamily 4-like N-terminal" evidence="2">
    <location>
        <begin position="57"/>
        <end position="227"/>
    </location>
</feature>
<dbReference type="PANTHER" id="PTHR45947">
    <property type="entry name" value="SULFOQUINOVOSYL TRANSFERASE SQD2"/>
    <property type="match status" value="1"/>
</dbReference>
<dbReference type="Proteomes" id="UP001363151">
    <property type="component" value="Unassembled WGS sequence"/>
</dbReference>
<keyword evidence="3" id="KW-0808">Transferase</keyword>
<feature type="signal peptide" evidence="1">
    <location>
        <begin position="1"/>
        <end position="18"/>
    </location>
</feature>
<dbReference type="Pfam" id="PF13692">
    <property type="entry name" value="Glyco_trans_1_4"/>
    <property type="match status" value="1"/>
</dbReference>
<keyword evidence="4" id="KW-1185">Reference proteome</keyword>
<reference evidence="3 4" key="1">
    <citation type="submission" date="2024-03" db="EMBL/GenBank/DDBJ databases">
        <title>Aureococcus anophagefferens CCMP1851 and Kratosvirus quantuckense: Draft genome of a second virus-susceptible host strain in the model system.</title>
        <authorList>
            <person name="Chase E."/>
            <person name="Truchon A.R."/>
            <person name="Schepens W."/>
            <person name="Wilhelm S.W."/>
        </authorList>
    </citation>
    <scope>NUCLEOTIDE SEQUENCE [LARGE SCALE GENOMIC DNA]</scope>
    <source>
        <strain evidence="3 4">CCMP1851</strain>
    </source>
</reference>